<dbReference type="OrthoDB" id="369557at2759"/>
<dbReference type="AlphaFoldDB" id="A0A1J1GWX0"/>
<keyword evidence="1" id="KW-0472">Membrane</keyword>
<evidence type="ECO:0000256" key="1">
    <source>
        <dbReference type="SAM" id="Phobius"/>
    </source>
</evidence>
<dbReference type="OMA" id="FHIFAFV"/>
<dbReference type="GeneID" id="39733172"/>
<organism evidence="2 3">
    <name type="scientific">Plasmodium gallinaceum</name>
    <dbReference type="NCBI Taxonomy" id="5849"/>
    <lineage>
        <taxon>Eukaryota</taxon>
        <taxon>Sar</taxon>
        <taxon>Alveolata</taxon>
        <taxon>Apicomplexa</taxon>
        <taxon>Aconoidasida</taxon>
        <taxon>Haemosporida</taxon>
        <taxon>Plasmodiidae</taxon>
        <taxon>Plasmodium</taxon>
        <taxon>Plasmodium (Haemamoeba)</taxon>
    </lineage>
</organism>
<gene>
    <name evidence="2" type="ORF">PGAL8A_00463900</name>
</gene>
<accession>A0A1J1GWX0</accession>
<dbReference type="Proteomes" id="UP000220797">
    <property type="component" value="Unassembled WGS sequence"/>
</dbReference>
<reference evidence="2" key="1">
    <citation type="submission" date="2015-04" db="EMBL/GenBank/DDBJ databases">
        <authorList>
            <consortium name="Pathogen Informatics"/>
        </authorList>
    </citation>
    <scope>NUCLEOTIDE SEQUENCE [LARGE SCALE GENOMIC DNA]</scope>
    <source>
        <strain evidence="2">8A</strain>
    </source>
</reference>
<keyword evidence="3" id="KW-1185">Reference proteome</keyword>
<protein>
    <recommendedName>
        <fullName evidence="4">Dolichyl-diphosphooligosaccharide-protein glycosyltransferase subunit OST5</fullName>
    </recommendedName>
</protein>
<name>A0A1J1GWX0_PLAGA</name>
<comment type="caution">
    <text evidence="2">The sequence shown here is derived from an EMBL/GenBank/DDBJ whole genome shotgun (WGS) entry which is preliminary data.</text>
</comment>
<dbReference type="RefSeq" id="XP_028529862.1">
    <property type="nucleotide sequence ID" value="XM_028673406.1"/>
</dbReference>
<feature type="transmembrane region" description="Helical" evidence="1">
    <location>
        <begin position="22"/>
        <end position="42"/>
    </location>
</feature>
<sequence length="83" mass="10003">MMSIKNLNVDLDPYDMLIERKYFPYFIYMFEIFSFISILILLDHQNVKREKRSIKLGIFLCFITAFNVGLSIFFILLYFNISL</sequence>
<dbReference type="VEuPathDB" id="PlasmoDB:PGAL8A_00463900"/>
<feature type="transmembrane region" description="Helical" evidence="1">
    <location>
        <begin position="54"/>
        <end position="79"/>
    </location>
</feature>
<proteinExistence type="predicted"/>
<keyword evidence="1" id="KW-0812">Transmembrane</keyword>
<dbReference type="EMBL" id="CVMV01000083">
    <property type="protein sequence ID" value="CRG97059.1"/>
    <property type="molecule type" value="Genomic_DNA"/>
</dbReference>
<evidence type="ECO:0000313" key="3">
    <source>
        <dbReference type="Proteomes" id="UP000220797"/>
    </source>
</evidence>
<keyword evidence="1" id="KW-1133">Transmembrane helix</keyword>
<evidence type="ECO:0000313" key="2">
    <source>
        <dbReference type="EMBL" id="CRG97059.1"/>
    </source>
</evidence>
<evidence type="ECO:0008006" key="4">
    <source>
        <dbReference type="Google" id="ProtNLM"/>
    </source>
</evidence>